<comment type="caution">
    <text evidence="4">The sequence shown here is derived from an EMBL/GenBank/DDBJ whole genome shotgun (WGS) entry which is preliminary data.</text>
</comment>
<keyword evidence="5" id="KW-1185">Reference proteome</keyword>
<sequence>MVSPTQSWSQQKHTIIMLFLVFISLSSQVEAITSSKKLDQPTDTEIKCESCPCGDICGEQPPPPPPLPQPCPPPPSPPPPSPPPPPPTLPSCPGNCNPSPRPPPPPRFIYVPVPGNANPAKPYTWIYYYSGAENIAVGFLVLVGLGLLSITMLFAFG</sequence>
<protein>
    <submittedName>
        <fullName evidence="4">Uncharacterized protein</fullName>
    </submittedName>
</protein>
<keyword evidence="2" id="KW-0472">Membrane</keyword>
<evidence type="ECO:0000256" key="1">
    <source>
        <dbReference type="SAM" id="MobiDB-lite"/>
    </source>
</evidence>
<evidence type="ECO:0000256" key="3">
    <source>
        <dbReference type="SAM" id="SignalP"/>
    </source>
</evidence>
<keyword evidence="3" id="KW-0732">Signal</keyword>
<proteinExistence type="predicted"/>
<dbReference type="Proteomes" id="UP000447434">
    <property type="component" value="Chromosome 15"/>
</dbReference>
<evidence type="ECO:0000313" key="5">
    <source>
        <dbReference type="Proteomes" id="UP000447434"/>
    </source>
</evidence>
<dbReference type="PRINTS" id="PR01217">
    <property type="entry name" value="PRICHEXTENSN"/>
</dbReference>
<feature type="compositionally biased region" description="Pro residues" evidence="1">
    <location>
        <begin position="62"/>
        <end position="90"/>
    </location>
</feature>
<name>A0A6A4P9S6_LUPAL</name>
<accession>A0A6A4P9S6</accession>
<reference evidence="5" key="1">
    <citation type="journal article" date="2020" name="Nat. Commun.">
        <title>Genome sequence of the cluster root forming white lupin.</title>
        <authorList>
            <person name="Hufnagel B."/>
            <person name="Marques A."/>
            <person name="Soriano A."/>
            <person name="Marques L."/>
            <person name="Divol F."/>
            <person name="Doumas P."/>
            <person name="Sallet E."/>
            <person name="Mancinotti D."/>
            <person name="Carrere S."/>
            <person name="Marande W."/>
            <person name="Arribat S."/>
            <person name="Keller J."/>
            <person name="Huneau C."/>
            <person name="Blein T."/>
            <person name="Aime D."/>
            <person name="Laguerre M."/>
            <person name="Taylor J."/>
            <person name="Schubert V."/>
            <person name="Nelson M."/>
            <person name="Geu-Flores F."/>
            <person name="Crespi M."/>
            <person name="Gallardo-Guerrero K."/>
            <person name="Delaux P.-M."/>
            <person name="Salse J."/>
            <person name="Berges H."/>
            <person name="Guyot R."/>
            <person name="Gouzy J."/>
            <person name="Peret B."/>
        </authorList>
    </citation>
    <scope>NUCLEOTIDE SEQUENCE [LARGE SCALE GENOMIC DNA]</scope>
    <source>
        <strain evidence="5">cv. Amiga</strain>
    </source>
</reference>
<keyword evidence="2" id="KW-0812">Transmembrane</keyword>
<evidence type="ECO:0000313" key="4">
    <source>
        <dbReference type="EMBL" id="KAE9598792.1"/>
    </source>
</evidence>
<feature type="transmembrane region" description="Helical" evidence="2">
    <location>
        <begin position="135"/>
        <end position="156"/>
    </location>
</feature>
<dbReference type="OrthoDB" id="1302077at2759"/>
<keyword evidence="2" id="KW-1133">Transmembrane helix</keyword>
<feature type="signal peptide" evidence="3">
    <location>
        <begin position="1"/>
        <end position="31"/>
    </location>
</feature>
<evidence type="ECO:0000256" key="2">
    <source>
        <dbReference type="SAM" id="Phobius"/>
    </source>
</evidence>
<dbReference type="AlphaFoldDB" id="A0A6A4P9S6"/>
<dbReference type="PANTHER" id="PTHR35094">
    <property type="entry name" value="LEUCINE-RICH REPEAT EXTENSIN-LIKE PROTEIN 2"/>
    <property type="match status" value="1"/>
</dbReference>
<organism evidence="4 5">
    <name type="scientific">Lupinus albus</name>
    <name type="common">White lupine</name>
    <name type="synonym">Lupinus termis</name>
    <dbReference type="NCBI Taxonomy" id="3870"/>
    <lineage>
        <taxon>Eukaryota</taxon>
        <taxon>Viridiplantae</taxon>
        <taxon>Streptophyta</taxon>
        <taxon>Embryophyta</taxon>
        <taxon>Tracheophyta</taxon>
        <taxon>Spermatophyta</taxon>
        <taxon>Magnoliopsida</taxon>
        <taxon>eudicotyledons</taxon>
        <taxon>Gunneridae</taxon>
        <taxon>Pentapetalae</taxon>
        <taxon>rosids</taxon>
        <taxon>fabids</taxon>
        <taxon>Fabales</taxon>
        <taxon>Fabaceae</taxon>
        <taxon>Papilionoideae</taxon>
        <taxon>50 kb inversion clade</taxon>
        <taxon>genistoids sensu lato</taxon>
        <taxon>core genistoids</taxon>
        <taxon>Genisteae</taxon>
        <taxon>Lupinus</taxon>
    </lineage>
</organism>
<dbReference type="PANTHER" id="PTHR35094:SF7">
    <property type="entry name" value="LEUCINE-RICH REPEAT EXTENSIN-LIKE PROTEIN 2"/>
    <property type="match status" value="1"/>
</dbReference>
<dbReference type="EMBL" id="WOCE01000015">
    <property type="protein sequence ID" value="KAE9598792.1"/>
    <property type="molecule type" value="Genomic_DNA"/>
</dbReference>
<gene>
    <name evidence="4" type="ORF">Lalb_Chr15g0084761</name>
</gene>
<feature type="chain" id="PRO_5025688973" evidence="3">
    <location>
        <begin position="32"/>
        <end position="157"/>
    </location>
</feature>
<feature type="region of interest" description="Disordered" evidence="1">
    <location>
        <begin position="62"/>
        <end position="98"/>
    </location>
</feature>